<dbReference type="HOGENOM" id="CLU_1747346_0_0_10"/>
<proteinExistence type="predicted"/>
<name>E4RX42_LEAB4</name>
<protein>
    <recommendedName>
        <fullName evidence="3">Lipoprotein</fullName>
    </recommendedName>
</protein>
<sequence>MRSILFILLLSLFSGCSFLINPEVTFIVRNQTPLDFSILTYSESSLLDSTFIKSGEDHLWKKKYREGGDGDVSPFKREVDSLVISFADGKAIIHYCNGERLYLATSDPNCGPTKNLMNFHTGDFEMGKKKKSTRTIVLERSDYDQAALP</sequence>
<evidence type="ECO:0008006" key="3">
    <source>
        <dbReference type="Google" id="ProtNLM"/>
    </source>
</evidence>
<reference evidence="1 2" key="2">
    <citation type="journal article" date="2011" name="Stand. Genomic Sci.">
        <title>Complete genome sequence of Leadbetterella byssophila type strain (4M15).</title>
        <authorList>
            <person name="Abt B."/>
            <person name="Teshima H."/>
            <person name="Lucas S."/>
            <person name="Lapidus A."/>
            <person name="Del Rio T.G."/>
            <person name="Nolan M."/>
            <person name="Tice H."/>
            <person name="Cheng J.F."/>
            <person name="Pitluck S."/>
            <person name="Liolios K."/>
            <person name="Pagani I."/>
            <person name="Ivanova N."/>
            <person name="Mavromatis K."/>
            <person name="Pati A."/>
            <person name="Tapia R."/>
            <person name="Han C."/>
            <person name="Goodwin L."/>
            <person name="Chen A."/>
            <person name="Palaniappan K."/>
            <person name="Land M."/>
            <person name="Hauser L."/>
            <person name="Chang Y.J."/>
            <person name="Jeffries C.D."/>
            <person name="Rohde M."/>
            <person name="Goker M."/>
            <person name="Tindall B.J."/>
            <person name="Detter J.C."/>
            <person name="Woyke T."/>
            <person name="Bristow J."/>
            <person name="Eisen J.A."/>
            <person name="Markowitz V."/>
            <person name="Hugenholtz P."/>
            <person name="Klenk H.P."/>
            <person name="Kyrpides N.C."/>
        </authorList>
    </citation>
    <scope>NUCLEOTIDE SEQUENCE [LARGE SCALE GENOMIC DNA]</scope>
    <source>
        <strain evidence="2">DSM 17132 / JCM 16389 / KACC 11308 / NBRC 106382 / 4M15</strain>
    </source>
</reference>
<evidence type="ECO:0000313" key="1">
    <source>
        <dbReference type="EMBL" id="ADQ18081.1"/>
    </source>
</evidence>
<accession>E4RX42</accession>
<dbReference type="STRING" id="649349.Lbys_2408"/>
<organism evidence="1 2">
    <name type="scientific">Leadbetterella byssophila (strain DSM 17132 / JCM 16389 / KACC 11308 / NBRC 106382 / 4M15)</name>
    <dbReference type="NCBI Taxonomy" id="649349"/>
    <lineage>
        <taxon>Bacteria</taxon>
        <taxon>Pseudomonadati</taxon>
        <taxon>Bacteroidota</taxon>
        <taxon>Cytophagia</taxon>
        <taxon>Cytophagales</taxon>
        <taxon>Leadbetterellaceae</taxon>
        <taxon>Leadbetterella</taxon>
    </lineage>
</organism>
<reference key="1">
    <citation type="submission" date="2010-11" db="EMBL/GenBank/DDBJ databases">
        <title>The complete genome of Leadbetterella byssophila DSM 17132.</title>
        <authorList>
            <consortium name="US DOE Joint Genome Institute (JGI-PGF)"/>
            <person name="Lucas S."/>
            <person name="Copeland A."/>
            <person name="Lapidus A."/>
            <person name="Glavina del Rio T."/>
            <person name="Dalin E."/>
            <person name="Tice H."/>
            <person name="Bruce D."/>
            <person name="Goodwin L."/>
            <person name="Pitluck S."/>
            <person name="Kyrpides N."/>
            <person name="Mavromatis K."/>
            <person name="Ivanova N."/>
            <person name="Teshima H."/>
            <person name="Brettin T."/>
            <person name="Detter J.C."/>
            <person name="Han C."/>
            <person name="Tapia R."/>
            <person name="Land M."/>
            <person name="Hauser L."/>
            <person name="Markowitz V."/>
            <person name="Cheng J.-F."/>
            <person name="Hugenholtz P."/>
            <person name="Woyke T."/>
            <person name="Wu D."/>
            <person name="Tindall B."/>
            <person name="Pomrenke H.G."/>
            <person name="Brambilla E."/>
            <person name="Klenk H.-P."/>
            <person name="Eisen J.A."/>
        </authorList>
    </citation>
    <scope>NUCLEOTIDE SEQUENCE [LARGE SCALE GENOMIC DNA]</scope>
    <source>
        <strain>DSM 17132</strain>
    </source>
</reference>
<dbReference type="Proteomes" id="UP000007435">
    <property type="component" value="Chromosome"/>
</dbReference>
<dbReference type="EMBL" id="CP002305">
    <property type="protein sequence ID" value="ADQ18081.1"/>
    <property type="molecule type" value="Genomic_DNA"/>
</dbReference>
<dbReference type="KEGG" id="lby:Lbys_2408"/>
<dbReference type="AlphaFoldDB" id="E4RX42"/>
<dbReference type="PROSITE" id="PS51257">
    <property type="entry name" value="PROKAR_LIPOPROTEIN"/>
    <property type="match status" value="1"/>
</dbReference>
<gene>
    <name evidence="1" type="ordered locus">Lbys_2408</name>
</gene>
<keyword evidence="2" id="KW-1185">Reference proteome</keyword>
<dbReference type="RefSeq" id="WP_013409121.1">
    <property type="nucleotide sequence ID" value="NC_014655.1"/>
</dbReference>
<evidence type="ECO:0000313" key="2">
    <source>
        <dbReference type="Proteomes" id="UP000007435"/>
    </source>
</evidence>